<dbReference type="Proteomes" id="UP000036403">
    <property type="component" value="Unassembled WGS sequence"/>
</dbReference>
<organism evidence="2 3">
    <name type="scientific">Lasius niger</name>
    <name type="common">Black garden ant</name>
    <dbReference type="NCBI Taxonomy" id="67767"/>
    <lineage>
        <taxon>Eukaryota</taxon>
        <taxon>Metazoa</taxon>
        <taxon>Ecdysozoa</taxon>
        <taxon>Arthropoda</taxon>
        <taxon>Hexapoda</taxon>
        <taxon>Insecta</taxon>
        <taxon>Pterygota</taxon>
        <taxon>Neoptera</taxon>
        <taxon>Endopterygota</taxon>
        <taxon>Hymenoptera</taxon>
        <taxon>Apocrita</taxon>
        <taxon>Aculeata</taxon>
        <taxon>Formicoidea</taxon>
        <taxon>Formicidae</taxon>
        <taxon>Formicinae</taxon>
        <taxon>Lasius</taxon>
        <taxon>Lasius</taxon>
    </lineage>
</organism>
<evidence type="ECO:0000313" key="3">
    <source>
        <dbReference type="Proteomes" id="UP000036403"/>
    </source>
</evidence>
<evidence type="ECO:0000313" key="2">
    <source>
        <dbReference type="EMBL" id="KMQ91294.1"/>
    </source>
</evidence>
<sequence>METNSTVGNILREKNDILEEDENNPTQVFSYLVENKEINEWKSWDTNKLKLPKSSPLQLEDDTSTNVKSKKIKLKENYSKTLDEAKIELISTLQMNEKEKKNFEIDLLKSKLEKEKLKIELLKLTLEREKASK</sequence>
<evidence type="ECO:0000256" key="1">
    <source>
        <dbReference type="SAM" id="Coils"/>
    </source>
</evidence>
<dbReference type="PaxDb" id="67767-A0A0J7KM28"/>
<comment type="caution">
    <text evidence="2">The sequence shown here is derived from an EMBL/GenBank/DDBJ whole genome shotgun (WGS) entry which is preliminary data.</text>
</comment>
<dbReference type="EMBL" id="LBMM01005677">
    <property type="protein sequence ID" value="KMQ91294.1"/>
    <property type="molecule type" value="Genomic_DNA"/>
</dbReference>
<name>A0A0J7KM28_LASNI</name>
<proteinExistence type="predicted"/>
<reference evidence="2 3" key="1">
    <citation type="submission" date="2015-04" db="EMBL/GenBank/DDBJ databases">
        <title>Lasius niger genome sequencing.</title>
        <authorList>
            <person name="Konorov E.A."/>
            <person name="Nikitin M.A."/>
            <person name="Kirill M.V."/>
            <person name="Chang P."/>
        </authorList>
    </citation>
    <scope>NUCLEOTIDE SEQUENCE [LARGE SCALE GENOMIC DNA]</scope>
    <source>
        <tissue evidence="2">Whole</tissue>
    </source>
</reference>
<keyword evidence="3" id="KW-1185">Reference proteome</keyword>
<keyword evidence="1" id="KW-0175">Coiled coil</keyword>
<accession>A0A0J7KM28</accession>
<dbReference type="AlphaFoldDB" id="A0A0J7KM28"/>
<feature type="coiled-coil region" evidence="1">
    <location>
        <begin position="100"/>
        <end position="132"/>
    </location>
</feature>
<dbReference type="OrthoDB" id="7551801at2759"/>
<protein>
    <submittedName>
        <fullName evidence="2">Uncharacterized protein</fullName>
    </submittedName>
</protein>
<gene>
    <name evidence="2" type="ORF">RF55_8861</name>
</gene>